<accession>A0A8H5FDR6</accession>
<dbReference type="OrthoDB" id="504708at2759"/>
<dbReference type="PANTHER" id="PTHR45985:SF3">
    <property type="entry name" value="CHITIN DEACETYLASE-LIKE 4"/>
    <property type="match status" value="1"/>
</dbReference>
<dbReference type="InterPro" id="IPR052740">
    <property type="entry name" value="CE4"/>
</dbReference>
<dbReference type="SUPFAM" id="SSF88713">
    <property type="entry name" value="Glycoside hydrolase/deacetylase"/>
    <property type="match status" value="1"/>
</dbReference>
<dbReference type="EMBL" id="JAACJK010000110">
    <property type="protein sequence ID" value="KAF5332802.1"/>
    <property type="molecule type" value="Genomic_DNA"/>
</dbReference>
<evidence type="ECO:0000313" key="3">
    <source>
        <dbReference type="EMBL" id="KAF5332802.1"/>
    </source>
</evidence>
<feature type="chain" id="PRO_5034157161" description="Chitin deacetylase" evidence="2">
    <location>
        <begin position="20"/>
        <end position="507"/>
    </location>
</feature>
<evidence type="ECO:0000256" key="1">
    <source>
        <dbReference type="SAM" id="Phobius"/>
    </source>
</evidence>
<gene>
    <name evidence="3" type="ORF">D9611_005234</name>
</gene>
<organism evidence="3 4">
    <name type="scientific">Ephemerocybe angulata</name>
    <dbReference type="NCBI Taxonomy" id="980116"/>
    <lineage>
        <taxon>Eukaryota</taxon>
        <taxon>Fungi</taxon>
        <taxon>Dikarya</taxon>
        <taxon>Basidiomycota</taxon>
        <taxon>Agaricomycotina</taxon>
        <taxon>Agaricomycetes</taxon>
        <taxon>Agaricomycetidae</taxon>
        <taxon>Agaricales</taxon>
        <taxon>Agaricineae</taxon>
        <taxon>Psathyrellaceae</taxon>
        <taxon>Ephemerocybe</taxon>
    </lineage>
</organism>
<dbReference type="PANTHER" id="PTHR45985">
    <property type="match status" value="1"/>
</dbReference>
<keyword evidence="2" id="KW-0732">Signal</keyword>
<keyword evidence="1" id="KW-1133">Transmembrane helix</keyword>
<proteinExistence type="predicted"/>
<dbReference type="InterPro" id="IPR011330">
    <property type="entry name" value="Glyco_hydro/deAcase_b/a-brl"/>
</dbReference>
<dbReference type="GO" id="GO:0005975">
    <property type="term" value="P:carbohydrate metabolic process"/>
    <property type="evidence" value="ECO:0007669"/>
    <property type="project" value="InterPro"/>
</dbReference>
<keyword evidence="1" id="KW-0812">Transmembrane</keyword>
<dbReference type="AlphaFoldDB" id="A0A8H5FDR6"/>
<keyword evidence="4" id="KW-1185">Reference proteome</keyword>
<keyword evidence="1" id="KW-0472">Membrane</keyword>
<name>A0A8H5FDR6_9AGAR</name>
<evidence type="ECO:0000256" key="2">
    <source>
        <dbReference type="SAM" id="SignalP"/>
    </source>
</evidence>
<comment type="caution">
    <text evidence="3">The sequence shown here is derived from an EMBL/GenBank/DDBJ whole genome shotgun (WGS) entry which is preliminary data.</text>
</comment>
<feature type="signal peptide" evidence="2">
    <location>
        <begin position="1"/>
        <end position="19"/>
    </location>
</feature>
<dbReference type="CDD" id="cd10919">
    <property type="entry name" value="CE4_CDA_like"/>
    <property type="match status" value="1"/>
</dbReference>
<evidence type="ECO:0000313" key="4">
    <source>
        <dbReference type="Proteomes" id="UP000541558"/>
    </source>
</evidence>
<protein>
    <recommendedName>
        <fullName evidence="5">Chitin deacetylase</fullName>
    </recommendedName>
</protein>
<dbReference type="Gene3D" id="3.20.20.370">
    <property type="entry name" value="Glycoside hydrolase/deacetylase"/>
    <property type="match status" value="1"/>
</dbReference>
<feature type="transmembrane region" description="Helical" evidence="1">
    <location>
        <begin position="487"/>
        <end position="506"/>
    </location>
</feature>
<reference evidence="3 4" key="1">
    <citation type="journal article" date="2020" name="ISME J.">
        <title>Uncovering the hidden diversity of litter-decomposition mechanisms in mushroom-forming fungi.</title>
        <authorList>
            <person name="Floudas D."/>
            <person name="Bentzer J."/>
            <person name="Ahren D."/>
            <person name="Johansson T."/>
            <person name="Persson P."/>
            <person name="Tunlid A."/>
        </authorList>
    </citation>
    <scope>NUCLEOTIDE SEQUENCE [LARGE SCALE GENOMIC DNA]</scope>
    <source>
        <strain evidence="3 4">CBS 175.51</strain>
    </source>
</reference>
<sequence length="507" mass="54329">MRFSSTLALLLASPLLALAQYSCDPNVCKLPDCACATTTPPGGLDPAQVPQFVVFTADDAIQSYTIDAVNQFLAQRKNPNGCKPKMTYFASLTYTNYSLITDWYVAGNEIADHTITHMGSPTKEEVNGNLIALNALAGIPLSALKGFRAPLLDFKAETLQILHKSQFLYDSSASASVPVTDPNTNAYWPYTLDNGIANNCDTPGLCNGEPKLPGLWEIPMYAFFDNRGVVGPHLMDPWLRPSFLALRDSANGNNAPSDAATLAFMQKTFTDHYNGKRQPIGLYTHPIHVSLSYPGTTAKKSTIDMINSFLDWAQNHDNVWIVSNEQLLDWVRNPAPASQMSSLASFSCPAPTYDASAKICNGVPTSEDGTLARCGFSDFPFFTCYGCPTAVPTVDDPNPAQSAQTRFRVPANCSTTYWDPVEGKCLCNSPSCAFTDVARPIGPNDASYQGGGIGGDFKLLSDGSSTGGGSGSGYAPFNGAQRVQDAVVLWPILLVFLAAAVFGAVAV</sequence>
<evidence type="ECO:0008006" key="5">
    <source>
        <dbReference type="Google" id="ProtNLM"/>
    </source>
</evidence>
<dbReference type="Proteomes" id="UP000541558">
    <property type="component" value="Unassembled WGS sequence"/>
</dbReference>